<comment type="subcellular location">
    <subcellularLocation>
        <location evidence="1">Cytoplasm</location>
    </subcellularLocation>
</comment>
<accession>A0AAD9R352</accession>
<dbReference type="AlphaFoldDB" id="A0AAD9R352"/>
<comment type="function">
    <text evidence="4">Inhibits GDP/GTP exchange reaction of RhoB. Interacts specifically with the GDP- and GTP-bound forms of post-translationally processed Rhob and Rhog proteins, both of which show a growth-regulated expression in mammalian cells. Stimulates the release of the GDP-bound but not the GTP-bound RhoB protein. Also inhibits the GDP/GTP exchange of RhoB but shows less ability to inhibit the dissociation of prebound GTP.</text>
</comment>
<dbReference type="GO" id="GO:0007266">
    <property type="term" value="P:Rho protein signal transduction"/>
    <property type="evidence" value="ECO:0007669"/>
    <property type="project" value="InterPro"/>
</dbReference>
<protein>
    <recommendedName>
        <fullName evidence="5">Rho GDP-dissociation inhibitor 3</fullName>
    </recommendedName>
    <alternativeName>
        <fullName evidence="6">Rho-GDI gamma</fullName>
    </alternativeName>
</protein>
<dbReference type="Gene3D" id="2.70.50.30">
    <property type="entry name" value="Coagulation Factor XIII, subunit A, domain 1"/>
    <property type="match status" value="1"/>
</dbReference>
<dbReference type="InterPro" id="IPR000406">
    <property type="entry name" value="Rho_GDI"/>
</dbReference>
<comment type="caution">
    <text evidence="8">The sequence shown here is derived from an EMBL/GenBank/DDBJ whole genome shotgun (WGS) entry which is preliminary data.</text>
</comment>
<dbReference type="PANTHER" id="PTHR10980:SF3">
    <property type="entry name" value="LD16419P"/>
    <property type="match status" value="1"/>
</dbReference>
<evidence type="ECO:0000256" key="7">
    <source>
        <dbReference type="SAM" id="MobiDB-lite"/>
    </source>
</evidence>
<sequence length="197" mass="22057">MADPNEQAAPVEDDEPEETPGYKAPAQKTLDEIQQLDADDESLVRYKQMLLGGATAGADDGGVNVSVDKMSIVIDGRKDIDLDLTGDLAKLKDFPVTIKEGVSYRIKITFQVKREIVAGLKYHQVTSRKGIRVDKSSIMVGSYGPKLEAHEFLTPPEEAPKGMIARGSYTAKSRFLDDDKNCYLEWEWRFDIKKDWD</sequence>
<evidence type="ECO:0000313" key="9">
    <source>
        <dbReference type="Proteomes" id="UP001249851"/>
    </source>
</evidence>
<evidence type="ECO:0000256" key="5">
    <source>
        <dbReference type="ARBA" id="ARBA00073845"/>
    </source>
</evidence>
<reference evidence="8" key="1">
    <citation type="journal article" date="2023" name="G3 (Bethesda)">
        <title>Whole genome assembly and annotation of the endangered Caribbean coral Acropora cervicornis.</title>
        <authorList>
            <person name="Selwyn J.D."/>
            <person name="Vollmer S.V."/>
        </authorList>
    </citation>
    <scope>NUCLEOTIDE SEQUENCE</scope>
    <source>
        <strain evidence="8">K2</strain>
    </source>
</reference>
<name>A0AAD9R352_ACRCE</name>
<dbReference type="Proteomes" id="UP001249851">
    <property type="component" value="Unassembled WGS sequence"/>
</dbReference>
<evidence type="ECO:0000256" key="1">
    <source>
        <dbReference type="ARBA" id="ARBA00004496"/>
    </source>
</evidence>
<dbReference type="GO" id="GO:0005829">
    <property type="term" value="C:cytosol"/>
    <property type="evidence" value="ECO:0007669"/>
    <property type="project" value="TreeGrafter"/>
</dbReference>
<keyword evidence="3" id="KW-0963">Cytoplasm</keyword>
<reference evidence="8" key="2">
    <citation type="journal article" date="2023" name="Science">
        <title>Genomic signatures of disease resistance in endangered staghorn corals.</title>
        <authorList>
            <person name="Vollmer S.V."/>
            <person name="Selwyn J.D."/>
            <person name="Despard B.A."/>
            <person name="Roesel C.L."/>
        </authorList>
    </citation>
    <scope>NUCLEOTIDE SEQUENCE</scope>
    <source>
        <strain evidence="8">K2</strain>
    </source>
</reference>
<evidence type="ECO:0000313" key="8">
    <source>
        <dbReference type="EMBL" id="KAK2571973.1"/>
    </source>
</evidence>
<dbReference type="InterPro" id="IPR024792">
    <property type="entry name" value="RhoGDI_dom_sf"/>
</dbReference>
<keyword evidence="9" id="KW-1185">Reference proteome</keyword>
<dbReference type="PANTHER" id="PTHR10980">
    <property type="entry name" value="RHO GDP-DISSOCIATION INHIBITOR"/>
    <property type="match status" value="1"/>
</dbReference>
<dbReference type="FunFam" id="2.70.50.30:FF:000001">
    <property type="entry name" value="Rho GDP-dissociation inhibitor 1"/>
    <property type="match status" value="1"/>
</dbReference>
<dbReference type="GO" id="GO:0016020">
    <property type="term" value="C:membrane"/>
    <property type="evidence" value="ECO:0007669"/>
    <property type="project" value="TreeGrafter"/>
</dbReference>
<evidence type="ECO:0000256" key="3">
    <source>
        <dbReference type="ARBA" id="ARBA00022490"/>
    </source>
</evidence>
<feature type="region of interest" description="Disordered" evidence="7">
    <location>
        <begin position="1"/>
        <end position="30"/>
    </location>
</feature>
<evidence type="ECO:0000256" key="6">
    <source>
        <dbReference type="ARBA" id="ARBA00080671"/>
    </source>
</evidence>
<dbReference type="InterPro" id="IPR014756">
    <property type="entry name" value="Ig_E-set"/>
</dbReference>
<organism evidence="8 9">
    <name type="scientific">Acropora cervicornis</name>
    <name type="common">Staghorn coral</name>
    <dbReference type="NCBI Taxonomy" id="6130"/>
    <lineage>
        <taxon>Eukaryota</taxon>
        <taxon>Metazoa</taxon>
        <taxon>Cnidaria</taxon>
        <taxon>Anthozoa</taxon>
        <taxon>Hexacorallia</taxon>
        <taxon>Scleractinia</taxon>
        <taxon>Astrocoeniina</taxon>
        <taxon>Acroporidae</taxon>
        <taxon>Acropora</taxon>
    </lineage>
</organism>
<dbReference type="EMBL" id="JARQWQ010000005">
    <property type="protein sequence ID" value="KAK2571973.1"/>
    <property type="molecule type" value="Genomic_DNA"/>
</dbReference>
<comment type="similarity">
    <text evidence="2">Belongs to the Rho GDI family.</text>
</comment>
<dbReference type="Pfam" id="PF02115">
    <property type="entry name" value="Rho_GDI"/>
    <property type="match status" value="1"/>
</dbReference>
<gene>
    <name evidence="8" type="ORF">P5673_003391</name>
</gene>
<dbReference type="GO" id="GO:0005094">
    <property type="term" value="F:Rho GDP-dissociation inhibitor activity"/>
    <property type="evidence" value="ECO:0007669"/>
    <property type="project" value="InterPro"/>
</dbReference>
<proteinExistence type="inferred from homology"/>
<dbReference type="PRINTS" id="PR00492">
    <property type="entry name" value="RHOGDI"/>
</dbReference>
<dbReference type="SUPFAM" id="SSF81296">
    <property type="entry name" value="E set domains"/>
    <property type="match status" value="1"/>
</dbReference>
<evidence type="ECO:0000256" key="4">
    <source>
        <dbReference type="ARBA" id="ARBA00053735"/>
    </source>
</evidence>
<evidence type="ECO:0000256" key="2">
    <source>
        <dbReference type="ARBA" id="ARBA00009758"/>
    </source>
</evidence>